<reference evidence="2" key="1">
    <citation type="journal article" date="2015" name="Nature">
        <title>Complex archaea that bridge the gap between prokaryotes and eukaryotes.</title>
        <authorList>
            <person name="Spang A."/>
            <person name="Saw J.H."/>
            <person name="Jorgensen S.L."/>
            <person name="Zaremba-Niedzwiedzka K."/>
            <person name="Martijn J."/>
            <person name="Lind A.E."/>
            <person name="van Eijk R."/>
            <person name="Schleper C."/>
            <person name="Guy L."/>
            <person name="Ettema T.J."/>
        </authorList>
    </citation>
    <scope>NUCLEOTIDE SEQUENCE</scope>
</reference>
<name>A0A0F9MB44_9ZZZZ</name>
<evidence type="ECO:0000256" key="1">
    <source>
        <dbReference type="SAM" id="Phobius"/>
    </source>
</evidence>
<dbReference type="AlphaFoldDB" id="A0A0F9MB44"/>
<keyword evidence="1" id="KW-0472">Membrane</keyword>
<protein>
    <submittedName>
        <fullName evidence="2">Uncharacterized protein</fullName>
    </submittedName>
</protein>
<dbReference type="EMBL" id="LAZR01004893">
    <property type="protein sequence ID" value="KKN04645.1"/>
    <property type="molecule type" value="Genomic_DNA"/>
</dbReference>
<keyword evidence="1" id="KW-1133">Transmembrane helix</keyword>
<organism evidence="2">
    <name type="scientific">marine sediment metagenome</name>
    <dbReference type="NCBI Taxonomy" id="412755"/>
    <lineage>
        <taxon>unclassified sequences</taxon>
        <taxon>metagenomes</taxon>
        <taxon>ecological metagenomes</taxon>
    </lineage>
</organism>
<feature type="transmembrane region" description="Helical" evidence="1">
    <location>
        <begin position="6"/>
        <end position="26"/>
    </location>
</feature>
<feature type="transmembrane region" description="Helical" evidence="1">
    <location>
        <begin position="116"/>
        <end position="137"/>
    </location>
</feature>
<comment type="caution">
    <text evidence="2">The sequence shown here is derived from an EMBL/GenBank/DDBJ whole genome shotgun (WGS) entry which is preliminary data.</text>
</comment>
<gene>
    <name evidence="2" type="ORF">LCGC14_1095310</name>
</gene>
<keyword evidence="1" id="KW-0812">Transmembrane</keyword>
<accession>A0A0F9MB44</accession>
<proteinExistence type="predicted"/>
<sequence>MVSFPRLFINFLMIGLVVFALFSAVFQFQAESGNTELFVNSLAINQSFGDLNESLEDIRNNAQTQKELFEKDSNTGIGFLLFRSIISAGKVFNSMVIGIYNAIITLPANVFGADTITIAVLTTILIFTIIAGVWFLIKGGTGR</sequence>
<evidence type="ECO:0000313" key="2">
    <source>
        <dbReference type="EMBL" id="KKN04645.1"/>
    </source>
</evidence>